<dbReference type="SMART" id="SM00382">
    <property type="entry name" value="AAA"/>
    <property type="match status" value="2"/>
</dbReference>
<organism evidence="5 6">
    <name type="scientific">Hyaloscypha variabilis (strain UAMH 11265 / GT02V1 / F)</name>
    <name type="common">Meliniomyces variabilis</name>
    <dbReference type="NCBI Taxonomy" id="1149755"/>
    <lineage>
        <taxon>Eukaryota</taxon>
        <taxon>Fungi</taxon>
        <taxon>Dikarya</taxon>
        <taxon>Ascomycota</taxon>
        <taxon>Pezizomycotina</taxon>
        <taxon>Leotiomycetes</taxon>
        <taxon>Helotiales</taxon>
        <taxon>Hyaloscyphaceae</taxon>
        <taxon>Hyaloscypha</taxon>
        <taxon>Hyaloscypha variabilis</taxon>
    </lineage>
</organism>
<dbReference type="Pfam" id="PF00004">
    <property type="entry name" value="AAA"/>
    <property type="match status" value="2"/>
</dbReference>
<dbReference type="InterPro" id="IPR003959">
    <property type="entry name" value="ATPase_AAA_core"/>
</dbReference>
<dbReference type="OrthoDB" id="27435at2759"/>
<evidence type="ECO:0000256" key="1">
    <source>
        <dbReference type="ARBA" id="ARBA00022741"/>
    </source>
</evidence>
<dbReference type="GO" id="GO:0005737">
    <property type="term" value="C:cytoplasm"/>
    <property type="evidence" value="ECO:0007669"/>
    <property type="project" value="TreeGrafter"/>
</dbReference>
<dbReference type="PANTHER" id="PTHR23077">
    <property type="entry name" value="AAA-FAMILY ATPASE"/>
    <property type="match status" value="1"/>
</dbReference>
<reference evidence="5 6" key="1">
    <citation type="submission" date="2016-04" db="EMBL/GenBank/DDBJ databases">
        <title>A degradative enzymes factory behind the ericoid mycorrhizal symbiosis.</title>
        <authorList>
            <consortium name="DOE Joint Genome Institute"/>
            <person name="Martino E."/>
            <person name="Morin E."/>
            <person name="Grelet G."/>
            <person name="Kuo A."/>
            <person name="Kohler A."/>
            <person name="Daghino S."/>
            <person name="Barry K."/>
            <person name="Choi C."/>
            <person name="Cichocki N."/>
            <person name="Clum A."/>
            <person name="Copeland A."/>
            <person name="Hainaut M."/>
            <person name="Haridas S."/>
            <person name="Labutti K."/>
            <person name="Lindquist E."/>
            <person name="Lipzen A."/>
            <person name="Khouja H.-R."/>
            <person name="Murat C."/>
            <person name="Ohm R."/>
            <person name="Olson A."/>
            <person name="Spatafora J."/>
            <person name="Veneault-Fourrey C."/>
            <person name="Henrissat B."/>
            <person name="Grigoriev I."/>
            <person name="Martin F."/>
            <person name="Perotto S."/>
        </authorList>
    </citation>
    <scope>NUCLEOTIDE SEQUENCE [LARGE SCALE GENOMIC DNA]</scope>
    <source>
        <strain evidence="5 6">F</strain>
    </source>
</reference>
<dbReference type="PROSITE" id="PS00674">
    <property type="entry name" value="AAA"/>
    <property type="match status" value="1"/>
</dbReference>
<name>A0A2J6S6V1_HYAVF</name>
<dbReference type="Gene3D" id="1.10.8.60">
    <property type="match status" value="2"/>
</dbReference>
<feature type="domain" description="AAA+ ATPase" evidence="4">
    <location>
        <begin position="504"/>
        <end position="640"/>
    </location>
</feature>
<feature type="compositionally biased region" description="Polar residues" evidence="3">
    <location>
        <begin position="21"/>
        <end position="32"/>
    </location>
</feature>
<protein>
    <submittedName>
        <fullName evidence="5">Putative ATPase family gene 2 protein</fullName>
    </submittedName>
</protein>
<sequence length="738" mass="81418">MSNTFQDTQKTLEAKIRPYPNQKNQESPNQKGASRAILCREALLDLKLESGQVCYITKVNDPDSERREAVAWLTEEKSLSKKVVQMSKAFQEACGYKLGDDVKISAGGAMDIATSIVLRDITAQELGPTPELGEDKPYWEWYLRREILPRAEVIFPGMTFKNLYLTGPKRTFTVDFVNGKPTGLGKFETTSLVTISSPVDNLPYGPVSRLEVVNIAGIDQALNKLNGFLSCFDRKFKFTWAQRSCAALLHGGHGTGKTFILNQIIATGWGKVIRIKNDIKPPTIRTIFKDAMLSQPCIIVIEELEKIVSKEDVTSQTIAEALGEELDALSQNNDGRSLPRVLVIATTLDAGSIPLSLKKRGRFRTEISLPIPDAAARKAILKSIAPPVDPRSRDEVLNKLGDRTHAYTAEDLVCLLDTACEIAEERLEASDSKILEQECFLSQDDIDQSLLLVRPTAMHDITLQPPSVRWEDIGGQDSVKNALRHAVETPLRYPERVKRLGGSATKGLLLYGPPGCSKTLSAQAMATEIGFNFFAVKGAELLNMYVGESERAIRDIFARARAASPSIIFFDEIESIGSKRERGGRNNGVNVLTTLLNEMDGIETLKGVTVLAATNQPQALDLALLRPGRFDKLLYVAPPDFDGRVAILRIKQRKMDWAEDVDIQELAKLTDGYSGAELVGICTTAYDLVIKQCEIQGEELQIHMQDLVKAIGQVKKQITPELVDGYKRWGASATGVAN</sequence>
<dbReference type="GO" id="GO:0005524">
    <property type="term" value="F:ATP binding"/>
    <property type="evidence" value="ECO:0007669"/>
    <property type="project" value="UniProtKB-KW"/>
</dbReference>
<dbReference type="InterPro" id="IPR050168">
    <property type="entry name" value="AAA_ATPase_domain"/>
</dbReference>
<keyword evidence="1" id="KW-0547">Nucleotide-binding</keyword>
<gene>
    <name evidence="5" type="ORF">L207DRAFT_480335</name>
</gene>
<evidence type="ECO:0000256" key="3">
    <source>
        <dbReference type="SAM" id="MobiDB-lite"/>
    </source>
</evidence>
<dbReference type="AlphaFoldDB" id="A0A2J6S6V1"/>
<dbReference type="Gene3D" id="2.40.40.20">
    <property type="match status" value="1"/>
</dbReference>
<dbReference type="Gene3D" id="3.40.50.300">
    <property type="entry name" value="P-loop containing nucleotide triphosphate hydrolases"/>
    <property type="match status" value="2"/>
</dbReference>
<dbReference type="Pfam" id="PF17862">
    <property type="entry name" value="AAA_lid_3"/>
    <property type="match status" value="1"/>
</dbReference>
<evidence type="ECO:0000256" key="2">
    <source>
        <dbReference type="ARBA" id="ARBA00022840"/>
    </source>
</evidence>
<dbReference type="SUPFAM" id="SSF52540">
    <property type="entry name" value="P-loop containing nucleoside triphosphate hydrolases"/>
    <property type="match status" value="2"/>
</dbReference>
<feature type="domain" description="AAA+ ATPase" evidence="4">
    <location>
        <begin position="243"/>
        <end position="373"/>
    </location>
</feature>
<accession>A0A2J6S6V1</accession>
<keyword evidence="2" id="KW-0067">ATP-binding</keyword>
<dbReference type="InterPro" id="IPR027417">
    <property type="entry name" value="P-loop_NTPase"/>
</dbReference>
<dbReference type="STRING" id="1149755.A0A2J6S6V1"/>
<dbReference type="GO" id="GO:0016887">
    <property type="term" value="F:ATP hydrolysis activity"/>
    <property type="evidence" value="ECO:0007669"/>
    <property type="project" value="InterPro"/>
</dbReference>
<keyword evidence="6" id="KW-1185">Reference proteome</keyword>
<proteinExistence type="predicted"/>
<dbReference type="PANTHER" id="PTHR23077:SF27">
    <property type="entry name" value="ATPASE FAMILY GENE 2 PROTEIN HOMOLOG A"/>
    <property type="match status" value="1"/>
</dbReference>
<dbReference type="InterPro" id="IPR041569">
    <property type="entry name" value="AAA_lid_3"/>
</dbReference>
<dbReference type="Proteomes" id="UP000235786">
    <property type="component" value="Unassembled WGS sequence"/>
</dbReference>
<evidence type="ECO:0000313" key="5">
    <source>
        <dbReference type="EMBL" id="PMD46497.1"/>
    </source>
</evidence>
<evidence type="ECO:0000259" key="4">
    <source>
        <dbReference type="SMART" id="SM00382"/>
    </source>
</evidence>
<dbReference type="FunFam" id="3.40.50.300:FF:001721">
    <property type="entry name" value="AAA family ATPase, putative"/>
    <property type="match status" value="1"/>
</dbReference>
<feature type="region of interest" description="Disordered" evidence="3">
    <location>
        <begin position="1"/>
        <end position="32"/>
    </location>
</feature>
<dbReference type="InterPro" id="IPR003593">
    <property type="entry name" value="AAA+_ATPase"/>
</dbReference>
<dbReference type="EMBL" id="KZ613939">
    <property type="protein sequence ID" value="PMD46497.1"/>
    <property type="molecule type" value="Genomic_DNA"/>
</dbReference>
<dbReference type="InterPro" id="IPR003960">
    <property type="entry name" value="ATPase_AAA_CS"/>
</dbReference>
<evidence type="ECO:0000313" key="6">
    <source>
        <dbReference type="Proteomes" id="UP000235786"/>
    </source>
</evidence>